<dbReference type="Proteomes" id="UP000326202">
    <property type="component" value="Chromosome"/>
</dbReference>
<dbReference type="InterPro" id="IPR050834">
    <property type="entry name" value="Glycosyltransf_2"/>
</dbReference>
<dbReference type="SUPFAM" id="SSF53448">
    <property type="entry name" value="Nucleotide-diphospho-sugar transferases"/>
    <property type="match status" value="1"/>
</dbReference>
<protein>
    <recommendedName>
        <fullName evidence="1">Glycosyltransferase 2-like domain-containing protein</fullName>
    </recommendedName>
</protein>
<accession>A0A5J6MHV8</accession>
<dbReference type="InterPro" id="IPR001173">
    <property type="entry name" value="Glyco_trans_2-like"/>
</dbReference>
<dbReference type="PANTHER" id="PTHR43685">
    <property type="entry name" value="GLYCOSYLTRANSFERASE"/>
    <property type="match status" value="1"/>
</dbReference>
<evidence type="ECO:0000313" key="3">
    <source>
        <dbReference type="Proteomes" id="UP000326202"/>
    </source>
</evidence>
<name>A0A5J6MHV8_9PROT</name>
<dbReference type="PANTHER" id="PTHR43685:SF2">
    <property type="entry name" value="GLYCOSYLTRANSFERASE 2-LIKE DOMAIN-CONTAINING PROTEIN"/>
    <property type="match status" value="1"/>
</dbReference>
<dbReference type="EMBL" id="CP042906">
    <property type="protein sequence ID" value="QEX17103.1"/>
    <property type="molecule type" value="Genomic_DNA"/>
</dbReference>
<dbReference type="CDD" id="cd00761">
    <property type="entry name" value="Glyco_tranf_GTA_type"/>
    <property type="match status" value="1"/>
</dbReference>
<sequence length="326" mass="37116">MAPRVSILLPTHNRPDVLGYSIQSVLAQTEADFELLVVGDGCADDTRAVVARFSDPRLRWFDMPKAPLSGYANRNIVLRQTQSRYVAYAQDDDIMFPDHVAKLVATLEASGGDWVYSRPVWCSPDGFILPLSLNLRNADELAHFMTTENYIPSSYVMHKRDALERVGYWPEDVPQMADWSCWRRIIETSASGRPAYCPDATTLHFRARWRERDNPPVMRLAEIARSASWWPPACKLEIPLGTPEQRVFFETLTAAPEACVGRIRAAIPVINERLAWGTAALAAQTWPLDKAALCKHERFLKHWAGKLLPQRVFQWLRERRRTALSS</sequence>
<dbReference type="AlphaFoldDB" id="A0A5J6MHV8"/>
<gene>
    <name evidence="2" type="ORF">FRZ44_23990</name>
</gene>
<dbReference type="RefSeq" id="WP_151177384.1">
    <property type="nucleotide sequence ID" value="NZ_CP042906.1"/>
</dbReference>
<dbReference type="KEGG" id="htq:FRZ44_23990"/>
<dbReference type="Pfam" id="PF00535">
    <property type="entry name" value="Glycos_transf_2"/>
    <property type="match status" value="1"/>
</dbReference>
<feature type="domain" description="Glycosyltransferase 2-like" evidence="1">
    <location>
        <begin position="6"/>
        <end position="163"/>
    </location>
</feature>
<organism evidence="2 3">
    <name type="scientific">Hypericibacter terrae</name>
    <dbReference type="NCBI Taxonomy" id="2602015"/>
    <lineage>
        <taxon>Bacteria</taxon>
        <taxon>Pseudomonadati</taxon>
        <taxon>Pseudomonadota</taxon>
        <taxon>Alphaproteobacteria</taxon>
        <taxon>Rhodospirillales</taxon>
        <taxon>Dongiaceae</taxon>
        <taxon>Hypericibacter</taxon>
    </lineage>
</organism>
<evidence type="ECO:0000259" key="1">
    <source>
        <dbReference type="Pfam" id="PF00535"/>
    </source>
</evidence>
<dbReference type="InterPro" id="IPR029044">
    <property type="entry name" value="Nucleotide-diphossugar_trans"/>
</dbReference>
<proteinExistence type="predicted"/>
<dbReference type="Gene3D" id="3.90.550.10">
    <property type="entry name" value="Spore Coat Polysaccharide Biosynthesis Protein SpsA, Chain A"/>
    <property type="match status" value="1"/>
</dbReference>
<keyword evidence="3" id="KW-1185">Reference proteome</keyword>
<evidence type="ECO:0000313" key="2">
    <source>
        <dbReference type="EMBL" id="QEX17103.1"/>
    </source>
</evidence>
<reference evidence="2 3" key="1">
    <citation type="submission" date="2019-08" db="EMBL/GenBank/DDBJ databases">
        <title>Hyperibacter terrae gen. nov., sp. nov. and Hyperibacter viscosus sp. nov., two new members in the family Rhodospirillaceae isolated from the rhizosphere of Hypericum perforatum.</title>
        <authorList>
            <person name="Noviana Z."/>
        </authorList>
    </citation>
    <scope>NUCLEOTIDE SEQUENCE [LARGE SCALE GENOMIC DNA]</scope>
    <source>
        <strain evidence="2 3">R5913</strain>
    </source>
</reference>
<dbReference type="OrthoDB" id="6383742at2"/>